<dbReference type="Proteomes" id="UP000027093">
    <property type="component" value="Chromosome"/>
</dbReference>
<gene>
    <name evidence="1" type="ORF">NVIE_011830</name>
</gene>
<keyword evidence="2" id="KW-1185">Reference proteome</keyword>
<accession>A0A060HJJ4</accession>
<protein>
    <submittedName>
        <fullName evidence="1">Uncharacterized protein</fullName>
    </submittedName>
</protein>
<dbReference type="AlphaFoldDB" id="A0A060HJJ4"/>
<organism evidence="1 2">
    <name type="scientific">Nitrososphaera viennensis EN76</name>
    <dbReference type="NCBI Taxonomy" id="926571"/>
    <lineage>
        <taxon>Archaea</taxon>
        <taxon>Nitrososphaerota</taxon>
        <taxon>Nitrososphaeria</taxon>
        <taxon>Nitrososphaerales</taxon>
        <taxon>Nitrososphaeraceae</taxon>
        <taxon>Nitrososphaera</taxon>
    </lineage>
</organism>
<evidence type="ECO:0000313" key="1">
    <source>
        <dbReference type="EMBL" id="AIC15415.1"/>
    </source>
</evidence>
<reference evidence="1 2" key="1">
    <citation type="journal article" date="2014" name="Int. J. Syst. Evol. Microbiol.">
        <title>Nitrososphaera viennensis gen. nov., sp. nov., an aerobic and mesophilic, ammonia-oxidizing archaeon from soil and a member of the archaeal phylum Thaumarchaeota.</title>
        <authorList>
            <person name="Stieglmeier M."/>
            <person name="Klingl A."/>
            <person name="Alves R.J."/>
            <person name="Rittmann S.K."/>
            <person name="Melcher M."/>
            <person name="Leisch N."/>
            <person name="Schleper C."/>
        </authorList>
    </citation>
    <scope>NUCLEOTIDE SEQUENCE [LARGE SCALE GENOMIC DNA]</scope>
    <source>
        <strain evidence="1">EN76</strain>
    </source>
</reference>
<evidence type="ECO:0000313" key="2">
    <source>
        <dbReference type="Proteomes" id="UP000027093"/>
    </source>
</evidence>
<name>A0A060HJJ4_9ARCH</name>
<sequence length="125" mass="14152">MNAGLAAQQQQQQQQQRQQQDLVMLDCNGLGVGSGHMKTSMRSILRSTRRMAIQEKKSGLNVLGLCASHFLAHENYLDCMALEDAWEDLISTSGLPVSLICPYMWDPRIPESRLEQNHNHGIRYL</sequence>
<dbReference type="GeneID" id="74946444"/>
<dbReference type="EMBL" id="CP007536">
    <property type="protein sequence ID" value="AIC15415.1"/>
    <property type="molecule type" value="Genomic_DNA"/>
</dbReference>
<dbReference type="RefSeq" id="WP_075054425.1">
    <property type="nucleotide sequence ID" value="NZ_CP007536.1"/>
</dbReference>
<proteinExistence type="predicted"/>
<dbReference type="HOGENOM" id="CLU_1987695_0_0_2"/>
<dbReference type="KEGG" id="nvn:NVIE_011830"/>